<gene>
    <name evidence="2" type="ORF">MNBD_GAMMA17-966</name>
</gene>
<keyword evidence="1" id="KW-0812">Transmembrane</keyword>
<organism evidence="2">
    <name type="scientific">hydrothermal vent metagenome</name>
    <dbReference type="NCBI Taxonomy" id="652676"/>
    <lineage>
        <taxon>unclassified sequences</taxon>
        <taxon>metagenomes</taxon>
        <taxon>ecological metagenomes</taxon>
    </lineage>
</organism>
<sequence length="56" mass="6335">MEAFSTLLNHISSVIWGPVTLTLLLGVGIYLTVGLRAMPWRYTIAAFKLFWRGRPV</sequence>
<evidence type="ECO:0000256" key="1">
    <source>
        <dbReference type="SAM" id="Phobius"/>
    </source>
</evidence>
<evidence type="ECO:0000313" key="2">
    <source>
        <dbReference type="EMBL" id="VAW90444.1"/>
    </source>
</evidence>
<dbReference type="AlphaFoldDB" id="A0A3B1A9N0"/>
<feature type="non-terminal residue" evidence="2">
    <location>
        <position position="56"/>
    </location>
</feature>
<name>A0A3B1A9N0_9ZZZZ</name>
<feature type="transmembrane region" description="Helical" evidence="1">
    <location>
        <begin position="14"/>
        <end position="33"/>
    </location>
</feature>
<keyword evidence="1" id="KW-1133">Transmembrane helix</keyword>
<keyword evidence="1" id="KW-0472">Membrane</keyword>
<proteinExistence type="predicted"/>
<reference evidence="2" key="1">
    <citation type="submission" date="2018-06" db="EMBL/GenBank/DDBJ databases">
        <authorList>
            <person name="Zhirakovskaya E."/>
        </authorList>
    </citation>
    <scope>NUCLEOTIDE SEQUENCE</scope>
</reference>
<accession>A0A3B1A9N0</accession>
<dbReference type="EMBL" id="UOFQ01000191">
    <property type="protein sequence ID" value="VAW90444.1"/>
    <property type="molecule type" value="Genomic_DNA"/>
</dbReference>
<protein>
    <submittedName>
        <fullName evidence="2">Sodium/glycine symporter GlyP</fullName>
    </submittedName>
</protein>